<keyword evidence="16 21" id="KW-0560">Oxidoreductase</keyword>
<evidence type="ECO:0000313" key="26">
    <source>
        <dbReference type="EMBL" id="XBO37700.1"/>
    </source>
</evidence>
<evidence type="ECO:0000256" key="8">
    <source>
        <dbReference type="ARBA" id="ARBA00022617"/>
    </source>
</evidence>
<keyword evidence="13 21" id="KW-0375">Hydrogen ion transport</keyword>
<dbReference type="GO" id="GO:0020037">
    <property type="term" value="F:heme binding"/>
    <property type="evidence" value="ECO:0007669"/>
    <property type="project" value="InterPro"/>
</dbReference>
<dbReference type="InterPro" id="IPR050597">
    <property type="entry name" value="Cytochrome_c_Oxidase_Subunit"/>
</dbReference>
<keyword evidence="14 21" id="KW-0249">Electron transport</keyword>
<gene>
    <name evidence="26" type="primary">ccoP</name>
    <name evidence="26" type="ORF">ABEG18_18515</name>
</gene>
<dbReference type="Gene3D" id="6.10.280.130">
    <property type="match status" value="1"/>
</dbReference>
<evidence type="ECO:0000256" key="2">
    <source>
        <dbReference type="ARBA" id="ARBA00004673"/>
    </source>
</evidence>
<feature type="domain" description="Cytochrome c" evidence="25">
    <location>
        <begin position="206"/>
        <end position="287"/>
    </location>
</feature>
<evidence type="ECO:0000256" key="5">
    <source>
        <dbReference type="ARBA" id="ARBA00022448"/>
    </source>
</evidence>
<evidence type="ECO:0000256" key="14">
    <source>
        <dbReference type="ARBA" id="ARBA00022982"/>
    </source>
</evidence>
<feature type="binding site" description="axial binding residue" evidence="22">
    <location>
        <position position="174"/>
    </location>
    <ligand>
        <name>heme c</name>
        <dbReference type="ChEBI" id="CHEBI:61717"/>
        <label>2</label>
    </ligand>
    <ligandPart>
        <name>Fe</name>
        <dbReference type="ChEBI" id="CHEBI:18248"/>
    </ligandPart>
</feature>
<reference evidence="26" key="1">
    <citation type="submission" date="2024-05" db="EMBL/GenBank/DDBJ databases">
        <authorList>
            <person name="Kim S."/>
            <person name="Heo J."/>
            <person name="Choi H."/>
            <person name="Choi Y."/>
            <person name="Kwon S.-W."/>
            <person name="Kim Y."/>
        </authorList>
    </citation>
    <scope>NUCLEOTIDE SEQUENCE</scope>
    <source>
        <strain evidence="26">KACC 23698</strain>
    </source>
</reference>
<dbReference type="AlphaFoldDB" id="A0AAU7JC19"/>
<evidence type="ECO:0000256" key="17">
    <source>
        <dbReference type="ARBA" id="ARBA00023004"/>
    </source>
</evidence>
<keyword evidence="7 21" id="KW-0997">Cell inner membrane</keyword>
<keyword evidence="11 21" id="KW-0479">Metal-binding</keyword>
<dbReference type="EMBL" id="CP157484">
    <property type="protein sequence ID" value="XBO37700.1"/>
    <property type="molecule type" value="Genomic_DNA"/>
</dbReference>
<feature type="domain" description="Cytochrome c" evidence="25">
    <location>
        <begin position="110"/>
        <end position="199"/>
    </location>
</feature>
<feature type="binding site" description="axial binding residue" evidence="22">
    <location>
        <position position="127"/>
    </location>
    <ligand>
        <name>heme c</name>
        <dbReference type="ChEBI" id="CHEBI:61717"/>
        <label>1</label>
    </ligand>
    <ligandPart>
        <name>Fe</name>
        <dbReference type="ChEBI" id="CHEBI:18248"/>
    </ligandPart>
</feature>
<keyword evidence="12" id="KW-0677">Repeat</keyword>
<comment type="function">
    <text evidence="20">C-type cytochrome. Part of the cbb3-type cytochrome c oxidase complex. FixP subunit is required for transferring electrons from donor cytochrome c via its heme groups to FixO subunit. From there, electrons are shuttled to the catalytic binuclear center of FixN subunit where oxygen reduction takes place. The complex also functions as a proton pump.</text>
</comment>
<dbReference type="PRINTS" id="PR00605">
    <property type="entry name" value="CYTCHROMECIC"/>
</dbReference>
<keyword evidence="9 21" id="KW-0679">Respiratory chain</keyword>
<dbReference type="GO" id="GO:0009055">
    <property type="term" value="F:electron transfer activity"/>
    <property type="evidence" value="ECO:0007669"/>
    <property type="project" value="InterPro"/>
</dbReference>
<dbReference type="GO" id="GO:0005886">
    <property type="term" value="C:plasma membrane"/>
    <property type="evidence" value="ECO:0007669"/>
    <property type="project" value="UniProtKB-SubCell"/>
</dbReference>
<keyword evidence="17 21" id="KW-0408">Iron</keyword>
<dbReference type="InterPro" id="IPR038414">
    <property type="entry name" value="CcoP_N_sf"/>
</dbReference>
<evidence type="ECO:0000256" key="6">
    <source>
        <dbReference type="ARBA" id="ARBA00022475"/>
    </source>
</evidence>
<keyword evidence="10 24" id="KW-0812">Transmembrane</keyword>
<sequence>MAAENTKLDAVTGVATTGHDWDGIQELNTPLPRWWLWMFYACIVWGVGYVIAYPAWPLVSGYTRGVLGYQTRTAIEQDMAALTAMRGDTVAKLSAAPLADIEKDPKLLTVARALGKAAFGNNCAPCHGQGAQGAKNYPNLNDDQWIWGGSLEAIQQTILHGIRNEDPDSRMGPMPAFGKDGIIPKAEIPNLAAYVRTLAGNKPERGDAAKGQKLFAENCAACHGDAGKGNPEVGAPNLTANIWLYGGDQATLEETITNGRGGVMPTWASRLDPTTVKALTVYVHSLGGGQ</sequence>
<feature type="binding site" description="axial binding residue" evidence="22">
    <location>
        <position position="264"/>
    </location>
    <ligand>
        <name>heme c</name>
        <dbReference type="ChEBI" id="CHEBI:61717"/>
        <label>1</label>
    </ligand>
    <ligandPart>
        <name>Fe</name>
        <dbReference type="ChEBI" id="CHEBI:18248"/>
    </ligandPart>
</feature>
<comment type="pathway">
    <text evidence="2 21">Energy metabolism; oxidative phosphorylation.</text>
</comment>
<evidence type="ECO:0000256" key="9">
    <source>
        <dbReference type="ARBA" id="ARBA00022660"/>
    </source>
</evidence>
<keyword evidence="18 21" id="KW-0406">Ion transport</keyword>
<keyword evidence="19 21" id="KW-0472">Membrane</keyword>
<dbReference type="RefSeq" id="WP_406854527.1">
    <property type="nucleotide sequence ID" value="NZ_CP157484.1"/>
</dbReference>
<dbReference type="GO" id="GO:1902600">
    <property type="term" value="P:proton transmembrane transport"/>
    <property type="evidence" value="ECO:0007669"/>
    <property type="project" value="UniProtKB-KW"/>
</dbReference>
<evidence type="ECO:0000256" key="10">
    <source>
        <dbReference type="ARBA" id="ARBA00022692"/>
    </source>
</evidence>
<evidence type="ECO:0000256" key="21">
    <source>
        <dbReference type="PIRNR" id="PIRNR000006"/>
    </source>
</evidence>
<comment type="cofactor">
    <cofactor evidence="21 23">
        <name>heme c</name>
        <dbReference type="ChEBI" id="CHEBI:61717"/>
    </cofactor>
    <text evidence="21 23">Binds 2 heme C groups per subunit.</text>
</comment>
<evidence type="ECO:0000256" key="3">
    <source>
        <dbReference type="ARBA" id="ARBA00006113"/>
    </source>
</evidence>
<keyword evidence="5 21" id="KW-0813">Transport</keyword>
<keyword evidence="15 24" id="KW-1133">Transmembrane helix</keyword>
<comment type="similarity">
    <text evidence="3 21">Belongs to the CcoP / FixP family.</text>
</comment>
<dbReference type="InterPro" id="IPR032858">
    <property type="entry name" value="CcoP_N"/>
</dbReference>
<dbReference type="PANTHER" id="PTHR33751">
    <property type="entry name" value="CBB3-TYPE CYTOCHROME C OXIDASE SUBUNIT FIXP"/>
    <property type="match status" value="1"/>
</dbReference>
<feature type="transmembrane region" description="Helical" evidence="24">
    <location>
        <begin position="34"/>
        <end position="56"/>
    </location>
</feature>
<accession>A0AAU7JC19</accession>
<dbReference type="InterPro" id="IPR008168">
    <property type="entry name" value="Cyt_C_IC"/>
</dbReference>
<feature type="binding site" description="covalent" evidence="23">
    <location>
        <position position="126"/>
    </location>
    <ligand>
        <name>heme c</name>
        <dbReference type="ChEBI" id="CHEBI:61717"/>
        <label>1</label>
    </ligand>
</feature>
<dbReference type="PIRSF" id="PIRSF000006">
    <property type="entry name" value="Cbb3-Cox_fixP"/>
    <property type="match status" value="1"/>
</dbReference>
<protein>
    <recommendedName>
        <fullName evidence="21">Cbb3-type cytochrome c oxidase subunit</fullName>
    </recommendedName>
</protein>
<keyword evidence="6 21" id="KW-1003">Cell membrane</keyword>
<dbReference type="Pfam" id="PF00034">
    <property type="entry name" value="Cytochrom_C"/>
    <property type="match status" value="1"/>
</dbReference>
<dbReference type="Gene3D" id="1.10.760.10">
    <property type="entry name" value="Cytochrome c-like domain"/>
    <property type="match status" value="2"/>
</dbReference>
<proteinExistence type="inferred from homology"/>
<evidence type="ECO:0000256" key="20">
    <source>
        <dbReference type="ARBA" id="ARBA00025525"/>
    </source>
</evidence>
<evidence type="ECO:0000256" key="18">
    <source>
        <dbReference type="ARBA" id="ARBA00023065"/>
    </source>
</evidence>
<evidence type="ECO:0000256" key="7">
    <source>
        <dbReference type="ARBA" id="ARBA00022519"/>
    </source>
</evidence>
<evidence type="ECO:0000256" key="22">
    <source>
        <dbReference type="PIRSR" id="PIRSR000006-1"/>
    </source>
</evidence>
<dbReference type="Pfam" id="PF13442">
    <property type="entry name" value="Cytochrome_CBB3"/>
    <property type="match status" value="1"/>
</dbReference>
<evidence type="ECO:0000256" key="23">
    <source>
        <dbReference type="PIRSR" id="PIRSR000006-2"/>
    </source>
</evidence>
<organism evidence="26">
    <name type="scientific">Alsobacter sp. KACC 23698</name>
    <dbReference type="NCBI Taxonomy" id="3149229"/>
    <lineage>
        <taxon>Bacteria</taxon>
        <taxon>Pseudomonadati</taxon>
        <taxon>Pseudomonadota</taxon>
        <taxon>Alphaproteobacteria</taxon>
        <taxon>Hyphomicrobiales</taxon>
        <taxon>Alsobacteraceae</taxon>
        <taxon>Alsobacter</taxon>
    </lineage>
</organism>
<evidence type="ECO:0000259" key="25">
    <source>
        <dbReference type="PROSITE" id="PS51007"/>
    </source>
</evidence>
<comment type="subcellular location">
    <subcellularLocation>
        <location evidence="1 21">Cell inner membrane</location>
    </subcellularLocation>
</comment>
<evidence type="ECO:0000256" key="4">
    <source>
        <dbReference type="ARBA" id="ARBA00011203"/>
    </source>
</evidence>
<evidence type="ECO:0000256" key="13">
    <source>
        <dbReference type="ARBA" id="ARBA00022781"/>
    </source>
</evidence>
<feature type="binding site" description="axial binding residue" evidence="22">
    <location>
        <position position="223"/>
    </location>
    <ligand>
        <name>heme c</name>
        <dbReference type="ChEBI" id="CHEBI:61717"/>
        <label>2</label>
    </ligand>
    <ligandPart>
        <name>Fe</name>
        <dbReference type="ChEBI" id="CHEBI:18248"/>
    </ligandPart>
</feature>
<dbReference type="Pfam" id="PF14715">
    <property type="entry name" value="FixP_N"/>
    <property type="match status" value="1"/>
</dbReference>
<keyword evidence="8 21" id="KW-0349">Heme</keyword>
<evidence type="ECO:0000256" key="19">
    <source>
        <dbReference type="ARBA" id="ARBA00023136"/>
    </source>
</evidence>
<feature type="binding site" description="covalent" evidence="23">
    <location>
        <position position="222"/>
    </location>
    <ligand>
        <name>heme c</name>
        <dbReference type="ChEBI" id="CHEBI:61717"/>
        <label>2</label>
    </ligand>
</feature>
<dbReference type="SUPFAM" id="SSF46626">
    <property type="entry name" value="Cytochrome c"/>
    <property type="match status" value="2"/>
</dbReference>
<dbReference type="PANTHER" id="PTHR33751:SF1">
    <property type="entry name" value="CBB3-TYPE CYTOCHROME C OXIDASE SUBUNIT FIXP"/>
    <property type="match status" value="1"/>
</dbReference>
<evidence type="ECO:0000256" key="12">
    <source>
        <dbReference type="ARBA" id="ARBA00022737"/>
    </source>
</evidence>
<dbReference type="GO" id="GO:0016491">
    <property type="term" value="F:oxidoreductase activity"/>
    <property type="evidence" value="ECO:0007669"/>
    <property type="project" value="UniProtKB-KW"/>
</dbReference>
<dbReference type="NCBIfam" id="TIGR00782">
    <property type="entry name" value="ccoP"/>
    <property type="match status" value="1"/>
</dbReference>
<evidence type="ECO:0000256" key="24">
    <source>
        <dbReference type="SAM" id="Phobius"/>
    </source>
</evidence>
<evidence type="ECO:0000256" key="16">
    <source>
        <dbReference type="ARBA" id="ARBA00023002"/>
    </source>
</evidence>
<dbReference type="InterPro" id="IPR009056">
    <property type="entry name" value="Cyt_c-like_dom"/>
</dbReference>
<evidence type="ECO:0000256" key="1">
    <source>
        <dbReference type="ARBA" id="ARBA00004533"/>
    </source>
</evidence>
<feature type="binding site" description="covalent" evidence="23">
    <location>
        <position position="123"/>
    </location>
    <ligand>
        <name>heme c</name>
        <dbReference type="ChEBI" id="CHEBI:61717"/>
        <label>1</label>
    </ligand>
</feature>
<feature type="binding site" description="covalent" evidence="23">
    <location>
        <position position="219"/>
    </location>
    <ligand>
        <name>heme c</name>
        <dbReference type="ChEBI" id="CHEBI:61717"/>
        <label>2</label>
    </ligand>
</feature>
<dbReference type="InterPro" id="IPR004678">
    <property type="entry name" value="Cyt_c_oxidase_cbb3_su3"/>
</dbReference>
<comment type="subunit">
    <text evidence="4">Component of the cbb3-type cytochrome c oxidase at least composed of FixN, FixO, FixQ and FixP.</text>
</comment>
<dbReference type="PROSITE" id="PS51007">
    <property type="entry name" value="CYTC"/>
    <property type="match status" value="2"/>
</dbReference>
<dbReference type="GO" id="GO:0005506">
    <property type="term" value="F:iron ion binding"/>
    <property type="evidence" value="ECO:0007669"/>
    <property type="project" value="InterPro"/>
</dbReference>
<evidence type="ECO:0000256" key="15">
    <source>
        <dbReference type="ARBA" id="ARBA00022989"/>
    </source>
</evidence>
<name>A0AAU7JC19_9HYPH</name>
<dbReference type="InterPro" id="IPR036909">
    <property type="entry name" value="Cyt_c-like_dom_sf"/>
</dbReference>
<evidence type="ECO:0000256" key="11">
    <source>
        <dbReference type="ARBA" id="ARBA00022723"/>
    </source>
</evidence>